<dbReference type="EMBL" id="SRYD01000001">
    <property type="protein sequence ID" value="TGY76720.1"/>
    <property type="molecule type" value="Genomic_DNA"/>
</dbReference>
<proteinExistence type="predicted"/>
<evidence type="ECO:0000313" key="2">
    <source>
        <dbReference type="Proteomes" id="UP000306630"/>
    </source>
</evidence>
<organism evidence="1 2">
    <name type="scientific">Muribaculum intestinale</name>
    <dbReference type="NCBI Taxonomy" id="1796646"/>
    <lineage>
        <taxon>Bacteria</taxon>
        <taxon>Pseudomonadati</taxon>
        <taxon>Bacteroidota</taxon>
        <taxon>Bacteroidia</taxon>
        <taxon>Bacteroidales</taxon>
        <taxon>Muribaculaceae</taxon>
        <taxon>Muribaculum</taxon>
    </lineage>
</organism>
<gene>
    <name evidence="1" type="ORF">E5333_00245</name>
</gene>
<dbReference type="Proteomes" id="UP000306630">
    <property type="component" value="Unassembled WGS sequence"/>
</dbReference>
<comment type="caution">
    <text evidence="1">The sequence shown here is derived from an EMBL/GenBank/DDBJ whole genome shotgun (WGS) entry which is preliminary data.</text>
</comment>
<name>A0A4S2G403_9BACT</name>
<protein>
    <submittedName>
        <fullName evidence="1">Uncharacterized protein</fullName>
    </submittedName>
</protein>
<reference evidence="1 2" key="1">
    <citation type="submission" date="2019-04" db="EMBL/GenBank/DDBJ databases">
        <title>Microbes associate with the intestines of laboratory mice.</title>
        <authorList>
            <person name="Navarre W."/>
            <person name="Wong E."/>
            <person name="Huang K."/>
            <person name="Tropini C."/>
            <person name="Ng K."/>
            <person name="Yu B."/>
        </authorList>
    </citation>
    <scope>NUCLEOTIDE SEQUENCE [LARGE SCALE GENOMIC DNA]</scope>
    <source>
        <strain evidence="1 2">NM06_A21</strain>
    </source>
</reference>
<dbReference type="AlphaFoldDB" id="A0A4S2G403"/>
<sequence>MAETKFLDENGVRHLIGKVQELHESGVTAIRVNGGEEQHGVVDIPCEYNYIFGDTEVSPIPANDIVALFE</sequence>
<dbReference type="RefSeq" id="WP_135957256.1">
    <property type="nucleotide sequence ID" value="NZ_CAOOOG010000027.1"/>
</dbReference>
<accession>A0A4S2G403</accession>
<evidence type="ECO:0000313" key="1">
    <source>
        <dbReference type="EMBL" id="TGY76720.1"/>
    </source>
</evidence>